<dbReference type="Pfam" id="PF00089">
    <property type="entry name" value="Trypsin"/>
    <property type="match status" value="1"/>
</dbReference>
<keyword evidence="7" id="KW-1185">Reference proteome</keyword>
<evidence type="ECO:0000313" key="8">
    <source>
        <dbReference type="RefSeq" id="XP_011505016.1"/>
    </source>
</evidence>
<dbReference type="InterPro" id="IPR001314">
    <property type="entry name" value="Peptidase_S1A"/>
</dbReference>
<dbReference type="PROSITE" id="PS50240">
    <property type="entry name" value="TRYPSIN_DOM"/>
    <property type="match status" value="1"/>
</dbReference>
<dbReference type="GO" id="GO:0006508">
    <property type="term" value="P:proteolysis"/>
    <property type="evidence" value="ECO:0007669"/>
    <property type="project" value="UniProtKB-KW"/>
</dbReference>
<evidence type="ECO:0000313" key="7">
    <source>
        <dbReference type="Proteomes" id="UP000695007"/>
    </source>
</evidence>
<evidence type="ECO:0000256" key="1">
    <source>
        <dbReference type="ARBA" id="ARBA00007664"/>
    </source>
</evidence>
<protein>
    <submittedName>
        <fullName evidence="8">Chymotrypsin-like</fullName>
    </submittedName>
</protein>
<dbReference type="InterPro" id="IPR043504">
    <property type="entry name" value="Peptidase_S1_PA_chymotrypsin"/>
</dbReference>
<dbReference type="InterPro" id="IPR009003">
    <property type="entry name" value="Peptidase_S1_PA"/>
</dbReference>
<dbReference type="Gene3D" id="2.40.10.10">
    <property type="entry name" value="Trypsin-like serine proteases"/>
    <property type="match status" value="1"/>
</dbReference>
<dbReference type="PRINTS" id="PR00722">
    <property type="entry name" value="CHYMOTRYPSIN"/>
</dbReference>
<keyword evidence="4" id="KW-0720">Serine protease</keyword>
<dbReference type="InterPro" id="IPR018114">
    <property type="entry name" value="TRYPSIN_HIS"/>
</dbReference>
<evidence type="ECO:0000259" key="6">
    <source>
        <dbReference type="PROSITE" id="PS50240"/>
    </source>
</evidence>
<sequence>MAVQNHWCTGTLISKKHVLTAAHCLCKDIKNYEVIIGSVYLGKGKKYNIILWMSYEQWASSKNIPLQIPVNDISVILLENAINDPHIISATFSNKTDQELYGSTVLVAGWSILNNIEASYYMKMALLKILIKNDCEEIMNRHKGMRIIIFDTMFCTIAYPSILLSYGDSGGPLLDTNNNLIGVNKGTCPKNEKSITTNVVNIHTSMHYYKNFINEILNTF</sequence>
<dbReference type="RefSeq" id="XP_011505016.1">
    <property type="nucleotide sequence ID" value="XM_011506714.1"/>
</dbReference>
<comment type="similarity">
    <text evidence="1">Belongs to the peptidase S1 family.</text>
</comment>
<dbReference type="SUPFAM" id="SSF50494">
    <property type="entry name" value="Trypsin-like serine proteases"/>
    <property type="match status" value="1"/>
</dbReference>
<name>A0AAJ7E236_9HYME</name>
<proteinExistence type="inferred from homology"/>
<evidence type="ECO:0000256" key="3">
    <source>
        <dbReference type="ARBA" id="ARBA00022801"/>
    </source>
</evidence>
<reference evidence="8" key="1">
    <citation type="submission" date="2025-08" db="UniProtKB">
        <authorList>
            <consortium name="RefSeq"/>
        </authorList>
    </citation>
    <scope>IDENTIFICATION</scope>
</reference>
<dbReference type="InterPro" id="IPR050430">
    <property type="entry name" value="Peptidase_S1"/>
</dbReference>
<dbReference type="GO" id="GO:0004252">
    <property type="term" value="F:serine-type endopeptidase activity"/>
    <property type="evidence" value="ECO:0007669"/>
    <property type="project" value="InterPro"/>
</dbReference>
<accession>A0AAJ7E236</accession>
<evidence type="ECO:0000256" key="4">
    <source>
        <dbReference type="ARBA" id="ARBA00022825"/>
    </source>
</evidence>
<organism evidence="7 8">
    <name type="scientific">Ceratosolen solmsi marchali</name>
    <dbReference type="NCBI Taxonomy" id="326594"/>
    <lineage>
        <taxon>Eukaryota</taxon>
        <taxon>Metazoa</taxon>
        <taxon>Ecdysozoa</taxon>
        <taxon>Arthropoda</taxon>
        <taxon>Hexapoda</taxon>
        <taxon>Insecta</taxon>
        <taxon>Pterygota</taxon>
        <taxon>Neoptera</taxon>
        <taxon>Endopterygota</taxon>
        <taxon>Hymenoptera</taxon>
        <taxon>Apocrita</taxon>
        <taxon>Proctotrupomorpha</taxon>
        <taxon>Chalcidoidea</taxon>
        <taxon>Agaonidae</taxon>
        <taxon>Agaoninae</taxon>
        <taxon>Ceratosolen</taxon>
    </lineage>
</organism>
<keyword evidence="3" id="KW-0378">Hydrolase</keyword>
<evidence type="ECO:0000256" key="2">
    <source>
        <dbReference type="ARBA" id="ARBA00022670"/>
    </source>
</evidence>
<dbReference type="PANTHER" id="PTHR24276">
    <property type="entry name" value="POLYSERASE-RELATED"/>
    <property type="match status" value="1"/>
</dbReference>
<dbReference type="InterPro" id="IPR001254">
    <property type="entry name" value="Trypsin_dom"/>
</dbReference>
<evidence type="ECO:0000256" key="5">
    <source>
        <dbReference type="ARBA" id="ARBA00023157"/>
    </source>
</evidence>
<gene>
    <name evidence="8" type="primary">LOC105367880</name>
</gene>
<dbReference type="PANTHER" id="PTHR24276:SF98">
    <property type="entry name" value="FI18310P1-RELATED"/>
    <property type="match status" value="1"/>
</dbReference>
<dbReference type="Proteomes" id="UP000695007">
    <property type="component" value="Unplaced"/>
</dbReference>
<feature type="domain" description="Peptidase S1" evidence="6">
    <location>
        <begin position="1"/>
        <end position="218"/>
    </location>
</feature>
<dbReference type="KEGG" id="csol:105367880"/>
<dbReference type="SMART" id="SM00020">
    <property type="entry name" value="Tryp_SPc"/>
    <property type="match status" value="1"/>
</dbReference>
<keyword evidence="2" id="KW-0645">Protease</keyword>
<keyword evidence="5" id="KW-1015">Disulfide bond</keyword>
<dbReference type="AlphaFoldDB" id="A0AAJ7E236"/>
<dbReference type="GeneID" id="105367880"/>
<dbReference type="PROSITE" id="PS00134">
    <property type="entry name" value="TRYPSIN_HIS"/>
    <property type="match status" value="1"/>
</dbReference>